<dbReference type="RefSeq" id="WP_349115604.1">
    <property type="nucleotide sequence ID" value="NZ_JBBNFM010000001.1"/>
</dbReference>
<organism evidence="1 2">
    <name type="scientific">Coprococcus ammoniilyticus</name>
    <dbReference type="NCBI Taxonomy" id="2981785"/>
    <lineage>
        <taxon>Bacteria</taxon>
        <taxon>Bacillati</taxon>
        <taxon>Bacillota</taxon>
        <taxon>Clostridia</taxon>
        <taxon>Lachnospirales</taxon>
        <taxon>Lachnospiraceae</taxon>
        <taxon>Coprococcus</taxon>
    </lineage>
</organism>
<proteinExistence type="predicted"/>
<name>A0ABV1EDY1_9FIRM</name>
<accession>A0ABV1EDY1</accession>
<dbReference type="EMBL" id="JBBNFM010000001">
    <property type="protein sequence ID" value="MEQ2452794.1"/>
    <property type="molecule type" value="Genomic_DNA"/>
</dbReference>
<evidence type="ECO:0000313" key="2">
    <source>
        <dbReference type="Proteomes" id="UP001482186"/>
    </source>
</evidence>
<comment type="caution">
    <text evidence="1">The sequence shown here is derived from an EMBL/GenBank/DDBJ whole genome shotgun (WGS) entry which is preliminary data.</text>
</comment>
<sequence length="261" mass="31061">MKFKALHIIIEGHSSIYDDVKKIISFGKNKYEHNNEVFLIEKKIVDNRYLWMYCQYENSKLYGEIVLDTEKEKQHKNTRKKNEIELRKQLFLILDTESHLLYLSDIAKKGAIKTYFSEELQADIIIKNLYSSLDEFQKSVKILKKLKFTQYRNISNTLDKESIFMQQANELGLDMPEKIMMQIEYPNTFIGDLKNGIQILKKKKDQGYFNDIILIGEDDFGIEQSFDFTSVIKNIEIAVRKNEDDRYDENEVERSFFEKIR</sequence>
<evidence type="ECO:0000313" key="1">
    <source>
        <dbReference type="EMBL" id="MEQ2452794.1"/>
    </source>
</evidence>
<gene>
    <name evidence="1" type="ORF">AAAT04_01850</name>
</gene>
<protein>
    <submittedName>
        <fullName evidence="1">Uncharacterized protein</fullName>
    </submittedName>
</protein>
<reference evidence="1 2" key="1">
    <citation type="submission" date="2024-04" db="EMBL/GenBank/DDBJ databases">
        <title>Human intestinal bacterial collection.</title>
        <authorList>
            <person name="Pauvert C."/>
            <person name="Hitch T.C.A."/>
            <person name="Clavel T."/>
        </authorList>
    </citation>
    <scope>NUCLEOTIDE SEQUENCE [LARGE SCALE GENOMIC DNA]</scope>
    <source>
        <strain evidence="1 2">CLA-AA-H141</strain>
    </source>
</reference>
<dbReference type="Proteomes" id="UP001482186">
    <property type="component" value="Unassembled WGS sequence"/>
</dbReference>
<keyword evidence="2" id="KW-1185">Reference proteome</keyword>